<organism evidence="1 2">
    <name type="scientific">Aneurinibacillus aneurinilyticus ATCC 12856</name>
    <dbReference type="NCBI Taxonomy" id="649747"/>
    <lineage>
        <taxon>Bacteria</taxon>
        <taxon>Bacillati</taxon>
        <taxon>Bacillota</taxon>
        <taxon>Bacilli</taxon>
        <taxon>Bacillales</taxon>
        <taxon>Paenibacillaceae</taxon>
        <taxon>Aneurinibacillus group</taxon>
        <taxon>Aneurinibacillus</taxon>
    </lineage>
</organism>
<name>U1Y453_ANEAE</name>
<protein>
    <submittedName>
        <fullName evidence="1">Uncharacterized protein</fullName>
    </submittedName>
</protein>
<dbReference type="Proteomes" id="UP000016511">
    <property type="component" value="Unassembled WGS sequence"/>
</dbReference>
<comment type="caution">
    <text evidence="1">The sequence shown here is derived from an EMBL/GenBank/DDBJ whole genome shotgun (WGS) entry which is preliminary data.</text>
</comment>
<proteinExistence type="predicted"/>
<dbReference type="STRING" id="649747.HMPREF0083_04986"/>
<evidence type="ECO:0000313" key="2">
    <source>
        <dbReference type="Proteomes" id="UP000016511"/>
    </source>
</evidence>
<sequence>MLFLMTSAQAFAESFLIMEVQIKSDLQSIRFTLLYGLWRFVVSVCYKKYSRRENRVCLLSFCETLRLKNVTNTGKDVTG</sequence>
<dbReference type="HOGENOM" id="CLU_2598392_0_0_9"/>
<reference evidence="1 2" key="1">
    <citation type="submission" date="2013-08" db="EMBL/GenBank/DDBJ databases">
        <authorList>
            <person name="Weinstock G."/>
            <person name="Sodergren E."/>
            <person name="Wylie T."/>
            <person name="Fulton L."/>
            <person name="Fulton R."/>
            <person name="Fronick C."/>
            <person name="O'Laughlin M."/>
            <person name="Godfrey J."/>
            <person name="Miner T."/>
            <person name="Herter B."/>
            <person name="Appelbaum E."/>
            <person name="Cordes M."/>
            <person name="Lek S."/>
            <person name="Wollam A."/>
            <person name="Pepin K.H."/>
            <person name="Palsikar V.B."/>
            <person name="Mitreva M."/>
            <person name="Wilson R.K."/>
        </authorList>
    </citation>
    <scope>NUCLEOTIDE SEQUENCE [LARGE SCALE GENOMIC DNA]</scope>
    <source>
        <strain evidence="1 2">ATCC 12856</strain>
    </source>
</reference>
<dbReference type="AlphaFoldDB" id="U1Y453"/>
<accession>U1Y453</accession>
<keyword evidence="2" id="KW-1185">Reference proteome</keyword>
<evidence type="ECO:0000313" key="1">
    <source>
        <dbReference type="EMBL" id="ERI06962.1"/>
    </source>
</evidence>
<dbReference type="EMBL" id="AWSJ01000304">
    <property type="protein sequence ID" value="ERI06962.1"/>
    <property type="molecule type" value="Genomic_DNA"/>
</dbReference>
<gene>
    <name evidence="1" type="ORF">HMPREF0083_04986</name>
</gene>